<reference evidence="2 3" key="1">
    <citation type="submission" date="2018-01" db="EMBL/GenBank/DDBJ databases">
        <title>Genome characterization of the sugarcane-associated fungus Trichoderma ghanense CCMA-1212 and their application in lignocelulose bioconversion.</title>
        <authorList>
            <person name="Steindorff A.S."/>
            <person name="Mendes T.D."/>
            <person name="Vilela E.S.D."/>
            <person name="Rodrigues D.S."/>
            <person name="Formighieri E.F."/>
            <person name="Melo I.S."/>
            <person name="Favaro L.C.L."/>
        </authorList>
    </citation>
    <scope>NUCLEOTIDE SEQUENCE [LARGE SCALE GENOMIC DNA]</scope>
    <source>
        <strain evidence="2 3">CCMA-1212</strain>
    </source>
</reference>
<evidence type="ECO:0000313" key="3">
    <source>
        <dbReference type="Proteomes" id="UP001642720"/>
    </source>
</evidence>
<organism evidence="2 3">
    <name type="scientific">Trichoderma ghanense</name>
    <dbReference type="NCBI Taxonomy" id="65468"/>
    <lineage>
        <taxon>Eukaryota</taxon>
        <taxon>Fungi</taxon>
        <taxon>Dikarya</taxon>
        <taxon>Ascomycota</taxon>
        <taxon>Pezizomycotina</taxon>
        <taxon>Sordariomycetes</taxon>
        <taxon>Hypocreomycetidae</taxon>
        <taxon>Hypocreales</taxon>
        <taxon>Hypocreaceae</taxon>
        <taxon>Trichoderma</taxon>
    </lineage>
</organism>
<evidence type="ECO:0000313" key="2">
    <source>
        <dbReference type="EMBL" id="TFB01866.1"/>
    </source>
</evidence>
<name>A0ABY2H1I4_9HYPO</name>
<protein>
    <submittedName>
        <fullName evidence="2">Uncharacterized protein</fullName>
    </submittedName>
</protein>
<comment type="caution">
    <text evidence="2">The sequence shown here is derived from an EMBL/GenBank/DDBJ whole genome shotgun (WGS) entry which is preliminary data.</text>
</comment>
<dbReference type="EMBL" id="PPTA01000008">
    <property type="protein sequence ID" value="TFB01866.1"/>
    <property type="molecule type" value="Genomic_DNA"/>
</dbReference>
<proteinExistence type="predicted"/>
<dbReference type="GeneID" id="300577984"/>
<dbReference type="Proteomes" id="UP001642720">
    <property type="component" value="Unassembled WGS sequence"/>
</dbReference>
<dbReference type="RefSeq" id="XP_073558067.1">
    <property type="nucleotide sequence ID" value="XM_073703534.1"/>
</dbReference>
<accession>A0ABY2H1I4</accession>
<sequence length="104" mass="11228">MHAASPVVPLRSRGLPQRNAQLKPPEPQSPLEGPSPQSEKPPPETSQRHSIRPKHGCQSQREIRHQSDTSPVMPVLPSSHGLPGSRAFAGLNCLPRPCPTKPTA</sequence>
<feature type="region of interest" description="Disordered" evidence="1">
    <location>
        <begin position="1"/>
        <end position="83"/>
    </location>
</feature>
<gene>
    <name evidence="2" type="ORF">CCMA1212_006305</name>
</gene>
<evidence type="ECO:0000256" key="1">
    <source>
        <dbReference type="SAM" id="MobiDB-lite"/>
    </source>
</evidence>
<keyword evidence="3" id="KW-1185">Reference proteome</keyword>